<reference evidence="12" key="1">
    <citation type="journal article" date="2021" name="PeerJ">
        <title>Extensive microbial diversity within the chicken gut microbiome revealed by metagenomics and culture.</title>
        <authorList>
            <person name="Gilroy R."/>
            <person name="Ravi A."/>
            <person name="Getino M."/>
            <person name="Pursley I."/>
            <person name="Horton D.L."/>
            <person name="Alikhan N.F."/>
            <person name="Baker D."/>
            <person name="Gharbi K."/>
            <person name="Hall N."/>
            <person name="Watson M."/>
            <person name="Adriaenssens E.M."/>
            <person name="Foster-Nyarko E."/>
            <person name="Jarju S."/>
            <person name="Secka A."/>
            <person name="Antonio M."/>
            <person name="Oren A."/>
            <person name="Chaudhuri R.R."/>
            <person name="La Ragione R."/>
            <person name="Hildebrand F."/>
            <person name="Pallen M.J."/>
        </authorList>
    </citation>
    <scope>NUCLEOTIDE SEQUENCE</scope>
    <source>
        <strain evidence="12">CHK198-12963</strain>
    </source>
</reference>
<evidence type="ECO:0000259" key="10">
    <source>
        <dbReference type="PROSITE" id="PS50110"/>
    </source>
</evidence>
<dbReference type="Gene3D" id="1.10.10.10">
    <property type="entry name" value="Winged helix-like DNA-binding domain superfamily/Winged helix DNA-binding domain"/>
    <property type="match status" value="1"/>
</dbReference>
<comment type="function">
    <text evidence="7">May play the central regulatory role in sporulation. It may be an element of the effector pathway responsible for the activation of sporulation genes in response to nutritional stress. Spo0A may act in concert with spo0H (a sigma factor) to control the expression of some genes that are critical to the sporulation process.</text>
</comment>
<evidence type="ECO:0000256" key="2">
    <source>
        <dbReference type="ARBA" id="ARBA00022553"/>
    </source>
</evidence>
<comment type="caution">
    <text evidence="12">The sequence shown here is derived from an EMBL/GenBank/DDBJ whole genome shotgun (WGS) entry which is preliminary data.</text>
</comment>
<dbReference type="SUPFAM" id="SSF46894">
    <property type="entry name" value="C-terminal effector domain of the bipartite response regulators"/>
    <property type="match status" value="1"/>
</dbReference>
<dbReference type="Pfam" id="PF00486">
    <property type="entry name" value="Trans_reg_C"/>
    <property type="match status" value="1"/>
</dbReference>
<keyword evidence="2 8" id="KW-0597">Phosphoprotein</keyword>
<dbReference type="PANTHER" id="PTHR48111">
    <property type="entry name" value="REGULATOR OF RPOS"/>
    <property type="match status" value="1"/>
</dbReference>
<evidence type="ECO:0000256" key="8">
    <source>
        <dbReference type="PROSITE-ProRule" id="PRU00169"/>
    </source>
</evidence>
<feature type="domain" description="OmpR/PhoB-type" evidence="11">
    <location>
        <begin position="125"/>
        <end position="225"/>
    </location>
</feature>
<evidence type="ECO:0000313" key="12">
    <source>
        <dbReference type="EMBL" id="HJC67105.1"/>
    </source>
</evidence>
<protein>
    <recommendedName>
        <fullName evidence="1">Stage 0 sporulation protein A homolog</fullName>
    </recommendedName>
</protein>
<dbReference type="InterPro" id="IPR011006">
    <property type="entry name" value="CheY-like_superfamily"/>
</dbReference>
<dbReference type="SMART" id="SM00862">
    <property type="entry name" value="Trans_reg_C"/>
    <property type="match status" value="1"/>
</dbReference>
<feature type="domain" description="Response regulatory" evidence="10">
    <location>
        <begin position="3"/>
        <end position="117"/>
    </location>
</feature>
<evidence type="ECO:0000259" key="11">
    <source>
        <dbReference type="PROSITE" id="PS51755"/>
    </source>
</evidence>
<evidence type="ECO:0000313" key="13">
    <source>
        <dbReference type="Proteomes" id="UP000823863"/>
    </source>
</evidence>
<sequence length="227" mass="26266">MHTIYYMEDDGDISASVTEYLSRRGFLVRCFSTAAGMRQALLKFRPDLLILDWNMPDGAGDELCGWARERWPGLPIILLTVRDSTQEVVAGFRNGADDYVTKPFELDVLYSRIQALLRRSLPKNPAFLRCDNIMLDLEAQRVYMEKEGRQAEIILSASEYELLRILMEHKGKTIARGWLLERIWDQKGSYVNDNTLTVTMKRLREKLFCPACLKTIRSLGYRMEDTV</sequence>
<dbReference type="Proteomes" id="UP000823863">
    <property type="component" value="Unassembled WGS sequence"/>
</dbReference>
<evidence type="ECO:0000256" key="9">
    <source>
        <dbReference type="PROSITE-ProRule" id="PRU01091"/>
    </source>
</evidence>
<dbReference type="InterPro" id="IPR039420">
    <property type="entry name" value="WalR-like"/>
</dbReference>
<proteinExistence type="predicted"/>
<name>A0A9D2TE73_9FIRM</name>
<dbReference type="InterPro" id="IPR001867">
    <property type="entry name" value="OmpR/PhoB-type_DNA-bd"/>
</dbReference>
<feature type="DNA-binding region" description="OmpR/PhoB-type" evidence="9">
    <location>
        <begin position="125"/>
        <end position="225"/>
    </location>
</feature>
<dbReference type="InterPro" id="IPR016032">
    <property type="entry name" value="Sig_transdc_resp-reg_C-effctor"/>
</dbReference>
<evidence type="ECO:0000256" key="4">
    <source>
        <dbReference type="ARBA" id="ARBA00023015"/>
    </source>
</evidence>
<organism evidence="12 13">
    <name type="scientific">Candidatus Enterocloster excrementigallinarum</name>
    <dbReference type="NCBI Taxonomy" id="2838558"/>
    <lineage>
        <taxon>Bacteria</taxon>
        <taxon>Bacillati</taxon>
        <taxon>Bacillota</taxon>
        <taxon>Clostridia</taxon>
        <taxon>Lachnospirales</taxon>
        <taxon>Lachnospiraceae</taxon>
        <taxon>Enterocloster</taxon>
    </lineage>
</organism>
<keyword evidence="5 9" id="KW-0238">DNA-binding</keyword>
<keyword evidence="6" id="KW-0804">Transcription</keyword>
<dbReference type="PROSITE" id="PS51755">
    <property type="entry name" value="OMPR_PHOB"/>
    <property type="match status" value="1"/>
</dbReference>
<reference evidence="12" key="2">
    <citation type="submission" date="2021-04" db="EMBL/GenBank/DDBJ databases">
        <authorList>
            <person name="Gilroy R."/>
        </authorList>
    </citation>
    <scope>NUCLEOTIDE SEQUENCE</scope>
    <source>
        <strain evidence="12">CHK198-12963</strain>
    </source>
</reference>
<keyword evidence="3" id="KW-0902">Two-component regulatory system</keyword>
<dbReference type="SMART" id="SM00448">
    <property type="entry name" value="REC"/>
    <property type="match status" value="1"/>
</dbReference>
<dbReference type="Pfam" id="PF00072">
    <property type="entry name" value="Response_reg"/>
    <property type="match status" value="1"/>
</dbReference>
<dbReference type="GO" id="GO:0032993">
    <property type="term" value="C:protein-DNA complex"/>
    <property type="evidence" value="ECO:0007669"/>
    <property type="project" value="TreeGrafter"/>
</dbReference>
<evidence type="ECO:0000256" key="6">
    <source>
        <dbReference type="ARBA" id="ARBA00023163"/>
    </source>
</evidence>
<dbReference type="EMBL" id="DWWB01000055">
    <property type="protein sequence ID" value="HJC67105.1"/>
    <property type="molecule type" value="Genomic_DNA"/>
</dbReference>
<feature type="modified residue" description="4-aspartylphosphate" evidence="8">
    <location>
        <position position="52"/>
    </location>
</feature>
<keyword evidence="4" id="KW-0805">Transcription regulation</keyword>
<dbReference type="Gene3D" id="6.10.250.690">
    <property type="match status" value="1"/>
</dbReference>
<dbReference type="SUPFAM" id="SSF52172">
    <property type="entry name" value="CheY-like"/>
    <property type="match status" value="1"/>
</dbReference>
<dbReference type="GO" id="GO:0000976">
    <property type="term" value="F:transcription cis-regulatory region binding"/>
    <property type="evidence" value="ECO:0007669"/>
    <property type="project" value="TreeGrafter"/>
</dbReference>
<dbReference type="PROSITE" id="PS50110">
    <property type="entry name" value="RESPONSE_REGULATORY"/>
    <property type="match status" value="1"/>
</dbReference>
<dbReference type="GO" id="GO:0000156">
    <property type="term" value="F:phosphorelay response regulator activity"/>
    <property type="evidence" value="ECO:0007669"/>
    <property type="project" value="TreeGrafter"/>
</dbReference>
<dbReference type="InterPro" id="IPR036388">
    <property type="entry name" value="WH-like_DNA-bd_sf"/>
</dbReference>
<dbReference type="InterPro" id="IPR001789">
    <property type="entry name" value="Sig_transdc_resp-reg_receiver"/>
</dbReference>
<dbReference type="AlphaFoldDB" id="A0A9D2TE73"/>
<dbReference type="Gene3D" id="3.40.50.2300">
    <property type="match status" value="1"/>
</dbReference>
<dbReference type="GO" id="GO:0006355">
    <property type="term" value="P:regulation of DNA-templated transcription"/>
    <property type="evidence" value="ECO:0007669"/>
    <property type="project" value="InterPro"/>
</dbReference>
<evidence type="ECO:0000256" key="5">
    <source>
        <dbReference type="ARBA" id="ARBA00023125"/>
    </source>
</evidence>
<evidence type="ECO:0000256" key="7">
    <source>
        <dbReference type="ARBA" id="ARBA00024867"/>
    </source>
</evidence>
<gene>
    <name evidence="12" type="ORF">H9931_10390</name>
</gene>
<accession>A0A9D2TE73</accession>
<evidence type="ECO:0000256" key="1">
    <source>
        <dbReference type="ARBA" id="ARBA00018672"/>
    </source>
</evidence>
<dbReference type="CDD" id="cd00383">
    <property type="entry name" value="trans_reg_C"/>
    <property type="match status" value="1"/>
</dbReference>
<dbReference type="GO" id="GO:0005829">
    <property type="term" value="C:cytosol"/>
    <property type="evidence" value="ECO:0007669"/>
    <property type="project" value="TreeGrafter"/>
</dbReference>
<dbReference type="PANTHER" id="PTHR48111:SF1">
    <property type="entry name" value="TWO-COMPONENT RESPONSE REGULATOR ORR33"/>
    <property type="match status" value="1"/>
</dbReference>
<evidence type="ECO:0000256" key="3">
    <source>
        <dbReference type="ARBA" id="ARBA00023012"/>
    </source>
</evidence>